<evidence type="ECO:0000313" key="2">
    <source>
        <dbReference type="EMBL" id="MEK0083586.1"/>
    </source>
</evidence>
<keyword evidence="3" id="KW-1185">Reference proteome</keyword>
<dbReference type="EMBL" id="JBBLZC010000009">
    <property type="protein sequence ID" value="MEK0083586.1"/>
    <property type="molecule type" value="Genomic_DNA"/>
</dbReference>
<feature type="domain" description="NADP-dependent oxidoreductase" evidence="1">
    <location>
        <begin position="19"/>
        <end position="327"/>
    </location>
</feature>
<dbReference type="InterPro" id="IPR023210">
    <property type="entry name" value="NADP_OxRdtase_dom"/>
</dbReference>
<dbReference type="RefSeq" id="WP_418159437.1">
    <property type="nucleotide sequence ID" value="NZ_JBBLZC010000009.1"/>
</dbReference>
<evidence type="ECO:0000259" key="1">
    <source>
        <dbReference type="Pfam" id="PF00248"/>
    </source>
</evidence>
<accession>A0ABU8XQU0</accession>
<organism evidence="2 3">
    <name type="scientific">Benzoatithermus flavus</name>
    <dbReference type="NCBI Taxonomy" id="3108223"/>
    <lineage>
        <taxon>Bacteria</taxon>
        <taxon>Pseudomonadati</taxon>
        <taxon>Pseudomonadota</taxon>
        <taxon>Alphaproteobacteria</taxon>
        <taxon>Geminicoccales</taxon>
        <taxon>Geminicoccaceae</taxon>
        <taxon>Benzoatithermus</taxon>
    </lineage>
</organism>
<reference evidence="2 3" key="1">
    <citation type="submission" date="2024-01" db="EMBL/GenBank/DDBJ databases">
        <title>Multi-omics insights into the function and evolution of sodium benzoate biodegradation pathways in Benzoatithermus flavus gen. nov., sp. nov. from hot spring.</title>
        <authorList>
            <person name="Hu C.-J."/>
            <person name="Li W.-J."/>
        </authorList>
    </citation>
    <scope>NUCLEOTIDE SEQUENCE [LARGE SCALE GENOMIC DNA]</scope>
    <source>
        <strain evidence="2 3">SYSU G07066</strain>
    </source>
</reference>
<gene>
    <name evidence="2" type="ORF">U1T56_10520</name>
</gene>
<sequence>MRVTDRRRLGKSGLEVPVIGFGGAPLGNMYQEFSDEQARATVRAAYDAGMRLFDTAPLYGFGLSEHRIGEALRWLDRDSYVLSTKVGRLLKPKDPKEVEGGLFEKILPFEGVYDYGYDGVMRSVEDSLQRLGLHRIDILLIHDVDVWTHGSEEARLERFREVMAGGYRAMLRLREEGVVRAIGAGINEVKACEDFARAGDFDCFLLAGRYTLLEQGALDTLLPYCAERDIALMIGGPYNTGILATGAVPGAYYNYAPAPAEILERVRRIEAVCARHGVRLASAALQFPLGHPNVATLIPGARSPEEIAQNRAIFEVAIPAEFWAELKREGLLREDAPTPV</sequence>
<name>A0ABU8XQU0_9PROT</name>
<proteinExistence type="predicted"/>
<dbReference type="SUPFAM" id="SSF51430">
    <property type="entry name" value="NAD(P)-linked oxidoreductase"/>
    <property type="match status" value="1"/>
</dbReference>
<evidence type="ECO:0000313" key="3">
    <source>
        <dbReference type="Proteomes" id="UP001375743"/>
    </source>
</evidence>
<dbReference type="PANTHER" id="PTHR42686">
    <property type="entry name" value="GH17980P-RELATED"/>
    <property type="match status" value="1"/>
</dbReference>
<dbReference type="InterPro" id="IPR036812">
    <property type="entry name" value="NAD(P)_OxRdtase_dom_sf"/>
</dbReference>
<dbReference type="Gene3D" id="3.20.20.100">
    <property type="entry name" value="NADP-dependent oxidoreductase domain"/>
    <property type="match status" value="1"/>
</dbReference>
<dbReference type="Pfam" id="PF00248">
    <property type="entry name" value="Aldo_ket_red"/>
    <property type="match status" value="1"/>
</dbReference>
<dbReference type="Proteomes" id="UP001375743">
    <property type="component" value="Unassembled WGS sequence"/>
</dbReference>
<dbReference type="PANTHER" id="PTHR42686:SF1">
    <property type="entry name" value="GH17980P-RELATED"/>
    <property type="match status" value="1"/>
</dbReference>
<comment type="caution">
    <text evidence="2">The sequence shown here is derived from an EMBL/GenBank/DDBJ whole genome shotgun (WGS) entry which is preliminary data.</text>
</comment>
<protein>
    <submittedName>
        <fullName evidence="2">Aldo/keto reductase</fullName>
    </submittedName>
</protein>
<dbReference type="InterPro" id="IPR020471">
    <property type="entry name" value="AKR"/>
</dbReference>